<evidence type="ECO:0000313" key="3">
    <source>
        <dbReference type="EMBL" id="SEH72404.1"/>
    </source>
</evidence>
<keyword evidence="3" id="KW-0489">Methyltransferase</keyword>
<dbReference type="STRING" id="1159016.SAMN02927937_01063"/>
<dbReference type="InterPro" id="IPR029063">
    <property type="entry name" value="SAM-dependent_MTases_sf"/>
</dbReference>
<dbReference type="GO" id="GO:0036261">
    <property type="term" value="P:7-methylguanosine cap hypermethylation"/>
    <property type="evidence" value="ECO:0007669"/>
    <property type="project" value="InterPro"/>
</dbReference>
<dbReference type="Pfam" id="PF22013">
    <property type="entry name" value="PG_1098_Fer"/>
    <property type="match status" value="1"/>
</dbReference>
<organism evidence="3 4">
    <name type="scientific">Paenimyroides marinum</name>
    <dbReference type="NCBI Taxonomy" id="1159016"/>
    <lineage>
        <taxon>Bacteria</taxon>
        <taxon>Pseudomonadati</taxon>
        <taxon>Bacteroidota</taxon>
        <taxon>Flavobacteriia</taxon>
        <taxon>Flavobacteriales</taxon>
        <taxon>Flavobacteriaceae</taxon>
        <taxon>Paenimyroides</taxon>
    </lineage>
</organism>
<dbReference type="Proteomes" id="UP000199634">
    <property type="component" value="Unassembled WGS sequence"/>
</dbReference>
<reference evidence="3 4" key="1">
    <citation type="submission" date="2016-10" db="EMBL/GenBank/DDBJ databases">
        <authorList>
            <person name="de Groot N.N."/>
        </authorList>
    </citation>
    <scope>NUCLEOTIDE SEQUENCE [LARGE SCALE GENOMIC DNA]</scope>
    <source>
        <strain evidence="3 4">CGMCC 1.10825</strain>
    </source>
</reference>
<evidence type="ECO:0000313" key="4">
    <source>
        <dbReference type="Proteomes" id="UP000199634"/>
    </source>
</evidence>
<dbReference type="PANTHER" id="PTHR14741">
    <property type="entry name" value="S-ADENOSYLMETHIONINE-DEPENDENT METHYLTRANSFERASE RELATED"/>
    <property type="match status" value="1"/>
</dbReference>
<accession>A0A1H6KGJ5</accession>
<dbReference type="PANTHER" id="PTHR14741:SF32">
    <property type="entry name" value="TRIMETHYLGUANOSINE SYNTHASE"/>
    <property type="match status" value="1"/>
</dbReference>
<dbReference type="OrthoDB" id="1000417at2"/>
<gene>
    <name evidence="3" type="ORF">SAMN02927937_01063</name>
</gene>
<keyword evidence="3" id="KW-0808">Transferase</keyword>
<dbReference type="Pfam" id="PF18096">
    <property type="entry name" value="Thump_like"/>
    <property type="match status" value="1"/>
</dbReference>
<protein>
    <submittedName>
        <fullName evidence="3">RNA cap guanine-N2 methyltransferase</fullName>
    </submittedName>
</protein>
<name>A0A1H6KGJ5_9FLAO</name>
<feature type="domain" description="THUMP-like" evidence="1">
    <location>
        <begin position="318"/>
        <end position="387"/>
    </location>
</feature>
<dbReference type="CDD" id="cd02440">
    <property type="entry name" value="AdoMet_MTases"/>
    <property type="match status" value="1"/>
</dbReference>
<keyword evidence="4" id="KW-1185">Reference proteome</keyword>
<dbReference type="Pfam" id="PF09445">
    <property type="entry name" value="Methyltransf_15"/>
    <property type="match status" value="1"/>
</dbReference>
<dbReference type="Gene3D" id="1.10.10.1110">
    <property type="entry name" value="Methyltransferase PG1098, N-terminal domain"/>
    <property type="match status" value="1"/>
</dbReference>
<dbReference type="InterPro" id="IPR019012">
    <property type="entry name" value="RNA_cap_Gua-N2-MeTrfase"/>
</dbReference>
<dbReference type="Gene3D" id="3.40.50.150">
    <property type="entry name" value="Vaccinia Virus protein VP39"/>
    <property type="match status" value="1"/>
</dbReference>
<sequence>MILSSDLKQFINNNLKQNINILALKKNPFVDYEWTWILNQIQAKQKAEKKLPTWFANDNVIFPSTLSIEQTSSETLAKFKSELISGEKIIDLTGGFGVDDYYFAKRFKKVVHCEFQEDLSAIVQHNFKVLNVDNIETISGDSISYLEKSTEKYDWIYIDPARRDDKKSKVFLLKDCTPNVVELQEFLFEKSKNILIKVAPLLDISSILNELSNVKTIYAIGLQNEVKELLIVQQKGFIDQSELIAVNISNDGTIHQDAFPLNVIVDSQLSLPLNYLYEPFSSYLKLGVYNSIATKFNVSKLHKHSHLYTSNKLIDFPGRSFKIEQIIPYNKKDIKFLENTKCNITTRNFPLKVEEIRKKHKIKDGGDLYVFFTTDLNNDKIVVVCKKITTDN</sequence>
<dbReference type="SUPFAM" id="SSF53335">
    <property type="entry name" value="S-adenosyl-L-methionine-dependent methyltransferases"/>
    <property type="match status" value="1"/>
</dbReference>
<proteinExistence type="predicted"/>
<evidence type="ECO:0000259" key="2">
    <source>
        <dbReference type="Pfam" id="PF22013"/>
    </source>
</evidence>
<dbReference type="GO" id="GO:0008168">
    <property type="term" value="F:methyltransferase activity"/>
    <property type="evidence" value="ECO:0007669"/>
    <property type="project" value="UniProtKB-KW"/>
</dbReference>
<feature type="domain" description="PG-1098 ferredoxin-like" evidence="2">
    <location>
        <begin position="275"/>
        <end position="317"/>
    </location>
</feature>
<dbReference type="InterPro" id="IPR054168">
    <property type="entry name" value="PG_1098_Fer"/>
</dbReference>
<dbReference type="EMBL" id="FNXE01000011">
    <property type="protein sequence ID" value="SEH72404.1"/>
    <property type="molecule type" value="Genomic_DNA"/>
</dbReference>
<evidence type="ECO:0000259" key="1">
    <source>
        <dbReference type="Pfam" id="PF18096"/>
    </source>
</evidence>
<dbReference type="AlphaFoldDB" id="A0A1H6KGJ5"/>
<dbReference type="InterPro" id="IPR041497">
    <property type="entry name" value="Thump-like"/>
</dbReference>
<dbReference type="RefSeq" id="WP_091097100.1">
    <property type="nucleotide sequence ID" value="NZ_FNXE01000011.1"/>
</dbReference>